<reference evidence="3" key="1">
    <citation type="journal article" date="2014" name="Nat. Genet.">
        <title>Genome of the human hookworm Necator americanus.</title>
        <authorList>
            <person name="Tang Y.T."/>
            <person name="Gao X."/>
            <person name="Rosa B.A."/>
            <person name="Abubucker S."/>
            <person name="Hallsworth-Pepin K."/>
            <person name="Martin J."/>
            <person name="Tyagi R."/>
            <person name="Heizer E."/>
            <person name="Zhang X."/>
            <person name="Bhonagiri-Palsikar V."/>
            <person name="Minx P."/>
            <person name="Warren W.C."/>
            <person name="Wang Q."/>
            <person name="Zhan B."/>
            <person name="Hotez P.J."/>
            <person name="Sternberg P.W."/>
            <person name="Dougall A."/>
            <person name="Gaze S.T."/>
            <person name="Mulvenna J."/>
            <person name="Sotillo J."/>
            <person name="Ranganathan S."/>
            <person name="Rabelo E.M."/>
            <person name="Wilson R.K."/>
            <person name="Felgner P.L."/>
            <person name="Bethony J."/>
            <person name="Hawdon J.M."/>
            <person name="Gasser R.B."/>
            <person name="Loukas A."/>
            <person name="Mitreva M."/>
        </authorList>
    </citation>
    <scope>NUCLEOTIDE SEQUENCE [LARGE SCALE GENOMIC DNA]</scope>
</reference>
<evidence type="ECO:0000313" key="3">
    <source>
        <dbReference type="Proteomes" id="UP000053676"/>
    </source>
</evidence>
<feature type="region of interest" description="Disordered" evidence="1">
    <location>
        <begin position="115"/>
        <end position="159"/>
    </location>
</feature>
<dbReference type="KEGG" id="nai:NECAME_10934"/>
<name>W2T6E8_NECAM</name>
<dbReference type="OrthoDB" id="5860365at2759"/>
<dbReference type="STRING" id="51031.W2T6E8"/>
<dbReference type="InterPro" id="IPR028842">
    <property type="entry name" value="Afadin"/>
</dbReference>
<proteinExistence type="predicted"/>
<dbReference type="EMBL" id="KI660162">
    <property type="protein sequence ID" value="ETN77585.1"/>
    <property type="molecule type" value="Genomic_DNA"/>
</dbReference>
<dbReference type="AlphaFoldDB" id="W2T6E8"/>
<dbReference type="PANTHER" id="PTHR10398:SF2">
    <property type="entry name" value="AFADIN"/>
    <property type="match status" value="1"/>
</dbReference>
<dbReference type="PANTHER" id="PTHR10398">
    <property type="entry name" value="AFADIN"/>
    <property type="match status" value="1"/>
</dbReference>
<gene>
    <name evidence="2" type="ORF">NECAME_10934</name>
</gene>
<feature type="non-terminal residue" evidence="2">
    <location>
        <position position="184"/>
    </location>
</feature>
<accession>W2T6E8</accession>
<feature type="compositionally biased region" description="Polar residues" evidence="1">
    <location>
        <begin position="115"/>
        <end position="135"/>
    </location>
</feature>
<organism evidence="2 3">
    <name type="scientific">Necator americanus</name>
    <name type="common">Human hookworm</name>
    <dbReference type="NCBI Taxonomy" id="51031"/>
    <lineage>
        <taxon>Eukaryota</taxon>
        <taxon>Metazoa</taxon>
        <taxon>Ecdysozoa</taxon>
        <taxon>Nematoda</taxon>
        <taxon>Chromadorea</taxon>
        <taxon>Rhabditida</taxon>
        <taxon>Rhabditina</taxon>
        <taxon>Rhabditomorpha</taxon>
        <taxon>Strongyloidea</taxon>
        <taxon>Ancylostomatidae</taxon>
        <taxon>Bunostominae</taxon>
        <taxon>Necator</taxon>
    </lineage>
</organism>
<dbReference type="GO" id="GO:0032880">
    <property type="term" value="P:regulation of protein localization"/>
    <property type="evidence" value="ECO:0007669"/>
    <property type="project" value="TreeGrafter"/>
</dbReference>
<protein>
    <submittedName>
        <fullName evidence="2">Uncharacterized protein</fullName>
    </submittedName>
</protein>
<dbReference type="GO" id="GO:0050839">
    <property type="term" value="F:cell adhesion molecule binding"/>
    <property type="evidence" value="ECO:0007669"/>
    <property type="project" value="TreeGrafter"/>
</dbReference>
<feature type="compositionally biased region" description="Low complexity" evidence="1">
    <location>
        <begin position="147"/>
        <end position="159"/>
    </location>
</feature>
<keyword evidence="3" id="KW-1185">Reference proteome</keyword>
<evidence type="ECO:0000256" key="1">
    <source>
        <dbReference type="SAM" id="MobiDB-lite"/>
    </source>
</evidence>
<sequence>MVDLIWFCFSYRILFKVHYLLSHFSAQDGEIPCDNDVISRVVCLSERQADALTLQDGHPITLAESEQLLLPFLLPQDGYTAEQLKGVPDGLVQYLLSLQDKGLCHSVSVLESVSPTWRSSPTNQRPAVPSIQQTSPPAPNKSAVVRSSSQSTLTSLPTTQFGDSFGSMGEDIIRVVLKRGSGGI</sequence>
<dbReference type="Proteomes" id="UP000053676">
    <property type="component" value="Unassembled WGS sequence"/>
</dbReference>
<evidence type="ECO:0000313" key="2">
    <source>
        <dbReference type="EMBL" id="ETN77585.1"/>
    </source>
</evidence>
<dbReference type="GO" id="GO:0005912">
    <property type="term" value="C:adherens junction"/>
    <property type="evidence" value="ECO:0007669"/>
    <property type="project" value="TreeGrafter"/>
</dbReference>